<evidence type="ECO:0000259" key="9">
    <source>
        <dbReference type="PROSITE" id="PS51292"/>
    </source>
</evidence>
<keyword evidence="6" id="KW-1133">Transmembrane helix</keyword>
<keyword evidence="7" id="KW-0472">Membrane</keyword>
<feature type="compositionally biased region" description="Low complexity" evidence="8">
    <location>
        <begin position="16"/>
        <end position="25"/>
    </location>
</feature>
<evidence type="ECO:0000256" key="2">
    <source>
        <dbReference type="ARBA" id="ARBA00022692"/>
    </source>
</evidence>
<reference evidence="10 11" key="1">
    <citation type="journal article" date="2024" name="Commun. Biol.">
        <title>Comparative genomic analysis of thermophilic fungi reveals convergent evolutionary adaptations and gene losses.</title>
        <authorList>
            <person name="Steindorff A.S."/>
            <person name="Aguilar-Pontes M.V."/>
            <person name="Robinson A.J."/>
            <person name="Andreopoulos B."/>
            <person name="LaButti K."/>
            <person name="Kuo A."/>
            <person name="Mondo S."/>
            <person name="Riley R."/>
            <person name="Otillar R."/>
            <person name="Haridas S."/>
            <person name="Lipzen A."/>
            <person name="Grimwood J."/>
            <person name="Schmutz J."/>
            <person name="Clum A."/>
            <person name="Reid I.D."/>
            <person name="Moisan M.C."/>
            <person name="Butler G."/>
            <person name="Nguyen T.T.M."/>
            <person name="Dewar K."/>
            <person name="Conant G."/>
            <person name="Drula E."/>
            <person name="Henrissat B."/>
            <person name="Hansel C."/>
            <person name="Singer S."/>
            <person name="Hutchinson M.I."/>
            <person name="de Vries R.P."/>
            <person name="Natvig D.O."/>
            <person name="Powell A.J."/>
            <person name="Tsang A."/>
            <person name="Grigoriev I.V."/>
        </authorList>
    </citation>
    <scope>NUCLEOTIDE SEQUENCE [LARGE SCALE GENOMIC DNA]</scope>
    <source>
        <strain evidence="10 11">CBS 494.80</strain>
    </source>
</reference>
<dbReference type="SUPFAM" id="SSF57850">
    <property type="entry name" value="RING/U-box"/>
    <property type="match status" value="1"/>
</dbReference>
<dbReference type="InterPro" id="IPR011016">
    <property type="entry name" value="Znf_RING-CH"/>
</dbReference>
<evidence type="ECO:0000313" key="11">
    <source>
        <dbReference type="Proteomes" id="UP001595075"/>
    </source>
</evidence>
<gene>
    <name evidence="10" type="ORF">VTL71DRAFT_1325</name>
</gene>
<evidence type="ECO:0000256" key="5">
    <source>
        <dbReference type="ARBA" id="ARBA00022833"/>
    </source>
</evidence>
<evidence type="ECO:0000256" key="6">
    <source>
        <dbReference type="ARBA" id="ARBA00022989"/>
    </source>
</evidence>
<dbReference type="InterPro" id="IPR013083">
    <property type="entry name" value="Znf_RING/FYVE/PHD"/>
</dbReference>
<keyword evidence="3" id="KW-0479">Metal-binding</keyword>
<keyword evidence="2" id="KW-0812">Transmembrane</keyword>
<evidence type="ECO:0000256" key="1">
    <source>
        <dbReference type="ARBA" id="ARBA00004141"/>
    </source>
</evidence>
<name>A0ABR4CCA7_9HELO</name>
<sequence length="482" mass="53314">MASQPPSQSSRRRPSPSEQTPSSTSHEASAMEQSTSESQYVVLNNPQQSSNTPKTSSIPEPRESRRCWICQQDDTDDRPEDSEWRRPCPCSLTAHDSCLLDYIADQEATKSGDLAPQAALACPQCKAPFNIQRPKDPLVEAYGAIQRVADTLIVPTIASASLGVLYSGLLAYGLNATSVVFGVDEAANLLGGPIILARLTSNTFLEKMFKRMHLLHPFVPTNLWSQNRTLLLCMPLVAPSLILLRTSLADQASAIILPIYFLKHQNTHPSFNLTWPPTPGLTFATLPFIKKAYNAIYKYTFSDLEKKWDRATQRRPREGETAEQIENQAPADEGVFEFNIEWAREEVEVPDPNAAAVGGQQNGGVVNPNPNPNANHPMRHVDQWALQQNISTAHIATTVLGALAFPTISSAMGGLLKATLPTKWMDGFAGGFLRQKWGRSVVGGCLFVVLKDVVTLYCKWKRAKDFGKRRVLDYVGERRIRT</sequence>
<comment type="caution">
    <text evidence="10">The sequence shown here is derived from an EMBL/GenBank/DDBJ whole genome shotgun (WGS) entry which is preliminary data.</text>
</comment>
<keyword evidence="11" id="KW-1185">Reference proteome</keyword>
<evidence type="ECO:0000256" key="8">
    <source>
        <dbReference type="SAM" id="MobiDB-lite"/>
    </source>
</evidence>
<proteinExistence type="predicted"/>
<keyword evidence="4" id="KW-0863">Zinc-finger</keyword>
<feature type="compositionally biased region" description="Polar residues" evidence="8">
    <location>
        <begin position="31"/>
        <end position="58"/>
    </location>
</feature>
<dbReference type="Proteomes" id="UP001595075">
    <property type="component" value="Unassembled WGS sequence"/>
</dbReference>
<dbReference type="PANTHER" id="PTHR46283">
    <property type="entry name" value="E3 UBIQUITIN-PROTEIN LIGASE MARCH5"/>
    <property type="match status" value="1"/>
</dbReference>
<comment type="subcellular location">
    <subcellularLocation>
        <location evidence="1">Membrane</location>
        <topology evidence="1">Multi-pass membrane protein</topology>
    </subcellularLocation>
</comment>
<evidence type="ECO:0000256" key="4">
    <source>
        <dbReference type="ARBA" id="ARBA00022771"/>
    </source>
</evidence>
<protein>
    <recommendedName>
        <fullName evidence="9">RING-CH-type domain-containing protein</fullName>
    </recommendedName>
</protein>
<organism evidence="10 11">
    <name type="scientific">Oculimacula yallundae</name>
    <dbReference type="NCBI Taxonomy" id="86028"/>
    <lineage>
        <taxon>Eukaryota</taxon>
        <taxon>Fungi</taxon>
        <taxon>Dikarya</taxon>
        <taxon>Ascomycota</taxon>
        <taxon>Pezizomycotina</taxon>
        <taxon>Leotiomycetes</taxon>
        <taxon>Helotiales</taxon>
        <taxon>Ploettnerulaceae</taxon>
        <taxon>Oculimacula</taxon>
    </lineage>
</organism>
<dbReference type="SMART" id="SM00744">
    <property type="entry name" value="RINGv"/>
    <property type="match status" value="1"/>
</dbReference>
<feature type="region of interest" description="Disordered" evidence="8">
    <location>
        <begin position="1"/>
        <end position="62"/>
    </location>
</feature>
<dbReference type="EMBL" id="JAZHXI010000010">
    <property type="protein sequence ID" value="KAL2066901.1"/>
    <property type="molecule type" value="Genomic_DNA"/>
</dbReference>
<keyword evidence="5" id="KW-0862">Zinc</keyword>
<evidence type="ECO:0000256" key="7">
    <source>
        <dbReference type="ARBA" id="ARBA00023136"/>
    </source>
</evidence>
<feature type="domain" description="RING-CH-type" evidence="9">
    <location>
        <begin position="59"/>
        <end position="132"/>
    </location>
</feature>
<evidence type="ECO:0000256" key="3">
    <source>
        <dbReference type="ARBA" id="ARBA00022723"/>
    </source>
</evidence>
<evidence type="ECO:0000313" key="10">
    <source>
        <dbReference type="EMBL" id="KAL2066901.1"/>
    </source>
</evidence>
<accession>A0ABR4CCA7</accession>
<dbReference type="PROSITE" id="PS51292">
    <property type="entry name" value="ZF_RING_CH"/>
    <property type="match status" value="1"/>
</dbReference>
<dbReference type="Gene3D" id="3.30.40.10">
    <property type="entry name" value="Zinc/RING finger domain, C3HC4 (zinc finger)"/>
    <property type="match status" value="1"/>
</dbReference>